<dbReference type="GO" id="GO:0009758">
    <property type="term" value="P:carbohydrate utilization"/>
    <property type="evidence" value="ECO:0007669"/>
    <property type="project" value="UniProtKB-ARBA"/>
</dbReference>
<dbReference type="PANTHER" id="PTHR43732">
    <property type="entry name" value="RIBOSE 5-PHOSPHATE ISOMERASE-RELATED"/>
    <property type="match status" value="1"/>
</dbReference>
<dbReference type="InterPro" id="IPR003500">
    <property type="entry name" value="RpiB_LacA_LacB"/>
</dbReference>
<dbReference type="Pfam" id="PF02502">
    <property type="entry name" value="LacAB_rpiB"/>
    <property type="match status" value="1"/>
</dbReference>
<protein>
    <recommendedName>
        <fullName evidence="6">D-erythrulose 4-phosphate isomerase</fullName>
        <ecNumber evidence="6">5.3.1.34</ecNumber>
    </recommendedName>
</protein>
<comment type="pathway">
    <text evidence="1">Carbohydrate metabolism; erythritol degradation.</text>
</comment>
<dbReference type="InterPro" id="IPR011860">
    <property type="entry name" value="Rib-5-P_Isoase_Actino"/>
</dbReference>
<evidence type="ECO:0000256" key="3">
    <source>
        <dbReference type="ARBA" id="ARBA00023235"/>
    </source>
</evidence>
<evidence type="ECO:0000256" key="2">
    <source>
        <dbReference type="ARBA" id="ARBA00008754"/>
    </source>
</evidence>
<dbReference type="AlphaFoldDB" id="A0A841B4P5"/>
<evidence type="ECO:0000313" key="7">
    <source>
        <dbReference type="EMBL" id="MBB5853398.1"/>
    </source>
</evidence>
<evidence type="ECO:0000256" key="5">
    <source>
        <dbReference type="ARBA" id="ARBA00060528"/>
    </source>
</evidence>
<dbReference type="NCBIfam" id="TIGR02133">
    <property type="entry name" value="RPI_actino"/>
    <property type="match status" value="1"/>
</dbReference>
<dbReference type="PIRSF" id="PIRSF005384">
    <property type="entry name" value="RpiB_LacA_B"/>
    <property type="match status" value="1"/>
</dbReference>
<reference evidence="7 8" key="1">
    <citation type="submission" date="2020-08" db="EMBL/GenBank/DDBJ databases">
        <title>Sequencing the genomes of 1000 actinobacteria strains.</title>
        <authorList>
            <person name="Klenk H.-P."/>
        </authorList>
    </citation>
    <scope>NUCLEOTIDE SEQUENCE [LARGE SCALE GENOMIC DNA]</scope>
    <source>
        <strain evidence="7 8">DSM 45272</strain>
    </source>
</reference>
<dbReference type="RefSeq" id="WP_184896597.1">
    <property type="nucleotide sequence ID" value="NZ_JACHMX010000001.1"/>
</dbReference>
<dbReference type="NCBIfam" id="TIGR00689">
    <property type="entry name" value="rpiB_lacA_lacB"/>
    <property type="match status" value="1"/>
</dbReference>
<evidence type="ECO:0000313" key="8">
    <source>
        <dbReference type="Proteomes" id="UP000580861"/>
    </source>
</evidence>
<accession>A0A841B4P5</accession>
<dbReference type="SUPFAM" id="SSF89623">
    <property type="entry name" value="Ribose/Galactose isomerase RpiB/AlsB"/>
    <property type="match status" value="1"/>
</dbReference>
<dbReference type="EC" id="5.3.1.34" evidence="6"/>
<dbReference type="PANTHER" id="PTHR43732:SF1">
    <property type="entry name" value="RIBOSE 5-PHOSPHATE ISOMERASE"/>
    <property type="match status" value="1"/>
</dbReference>
<dbReference type="GO" id="GO:0016861">
    <property type="term" value="F:intramolecular oxidoreductase activity, interconverting aldoses and ketoses"/>
    <property type="evidence" value="ECO:0007669"/>
    <property type="project" value="UniProtKB-ARBA"/>
</dbReference>
<comment type="pathway">
    <text evidence="5">Carbohydrate metabolism; D-threitol degradation.</text>
</comment>
<keyword evidence="3 7" id="KW-0413">Isomerase</keyword>
<dbReference type="Proteomes" id="UP000580861">
    <property type="component" value="Unassembled WGS sequence"/>
</dbReference>
<organism evidence="7 8">
    <name type="scientific">Amycolatopsis umgeniensis</name>
    <dbReference type="NCBI Taxonomy" id="336628"/>
    <lineage>
        <taxon>Bacteria</taxon>
        <taxon>Bacillati</taxon>
        <taxon>Actinomycetota</taxon>
        <taxon>Actinomycetes</taxon>
        <taxon>Pseudonocardiales</taxon>
        <taxon>Pseudonocardiaceae</taxon>
        <taxon>Amycolatopsis</taxon>
    </lineage>
</organism>
<evidence type="ECO:0000256" key="4">
    <source>
        <dbReference type="ARBA" id="ARBA00051490"/>
    </source>
</evidence>
<comment type="similarity">
    <text evidence="2">Belongs to the LacAB/RpiB family.</text>
</comment>
<proteinExistence type="inferred from homology"/>
<dbReference type="InterPro" id="IPR051812">
    <property type="entry name" value="SPI_LacAB/RpiB"/>
</dbReference>
<evidence type="ECO:0000256" key="6">
    <source>
        <dbReference type="ARBA" id="ARBA00066901"/>
    </source>
</evidence>
<gene>
    <name evidence="7" type="ORF">HDA45_003485</name>
</gene>
<dbReference type="EMBL" id="JACHMX010000001">
    <property type="protein sequence ID" value="MBB5853398.1"/>
    <property type="molecule type" value="Genomic_DNA"/>
</dbReference>
<dbReference type="Gene3D" id="3.40.1400.10">
    <property type="entry name" value="Sugar-phosphate isomerase, RpiB/LacA/LacB"/>
    <property type="match status" value="1"/>
</dbReference>
<dbReference type="GO" id="GO:0071322">
    <property type="term" value="P:cellular response to carbohydrate stimulus"/>
    <property type="evidence" value="ECO:0007669"/>
    <property type="project" value="UniProtKB-ARBA"/>
</dbReference>
<comment type="caution">
    <text evidence="7">The sequence shown here is derived from an EMBL/GenBank/DDBJ whole genome shotgun (WGS) entry which is preliminary data.</text>
</comment>
<dbReference type="InterPro" id="IPR036569">
    <property type="entry name" value="RpiB_LacA_LacB_sf"/>
</dbReference>
<dbReference type="FunFam" id="3.40.1400.10:FF:000004">
    <property type="entry name" value="Ribose 5-phosphate isomerase"/>
    <property type="match status" value="1"/>
</dbReference>
<name>A0A841B4P5_9PSEU</name>
<keyword evidence="8" id="KW-1185">Reference proteome</keyword>
<evidence type="ECO:0000256" key="1">
    <source>
        <dbReference type="ARBA" id="ARBA00004939"/>
    </source>
</evidence>
<sequence>MRIVVAADNAGVALKDQLRDLLLADDRVDEVTDLGVADGSDDKAYPLLGLAAAEAIARGEVDRGVLVCGTGIGMAISANKVPGVRATVAHDSYSAERSVKSNDCQVITFGARAIGPELAKKIVAEWVGYRFDPDSASASKVAHITEYEQALST</sequence>
<dbReference type="NCBIfam" id="NF004051">
    <property type="entry name" value="PRK05571.1"/>
    <property type="match status" value="1"/>
</dbReference>
<dbReference type="GO" id="GO:0016052">
    <property type="term" value="P:carbohydrate catabolic process"/>
    <property type="evidence" value="ECO:0007669"/>
    <property type="project" value="UniProtKB-ARBA"/>
</dbReference>
<comment type="catalytic activity">
    <reaction evidence="4">
        <text>D-erythrulose 4-phosphate = D-erythrose 4-phosphate</text>
        <dbReference type="Rhea" id="RHEA:48784"/>
        <dbReference type="ChEBI" id="CHEBI:16897"/>
        <dbReference type="ChEBI" id="CHEBI:90796"/>
        <dbReference type="EC" id="5.3.1.34"/>
    </reaction>
</comment>